<dbReference type="Gene3D" id="3.30.870.10">
    <property type="entry name" value="Endonuclease Chain A"/>
    <property type="match status" value="2"/>
</dbReference>
<keyword evidence="6" id="KW-0677">Repeat</keyword>
<feature type="transmembrane region" description="Helical" evidence="13">
    <location>
        <begin position="12"/>
        <end position="36"/>
    </location>
</feature>
<evidence type="ECO:0000256" key="8">
    <source>
        <dbReference type="ARBA" id="ARBA00023098"/>
    </source>
</evidence>
<gene>
    <name evidence="15" type="primary">cls</name>
    <name evidence="15" type="ORF">FC770_04275</name>
</gene>
<evidence type="ECO:0000259" key="14">
    <source>
        <dbReference type="PROSITE" id="PS50035"/>
    </source>
</evidence>
<dbReference type="PANTHER" id="PTHR21248:SF22">
    <property type="entry name" value="PHOSPHOLIPASE D"/>
    <property type="match status" value="1"/>
</dbReference>
<dbReference type="InterPro" id="IPR025202">
    <property type="entry name" value="PLD-like_dom"/>
</dbReference>
<feature type="transmembrane region" description="Helical" evidence="13">
    <location>
        <begin position="48"/>
        <end position="68"/>
    </location>
</feature>
<evidence type="ECO:0000256" key="11">
    <source>
        <dbReference type="ARBA" id="ARBA00023264"/>
    </source>
</evidence>
<dbReference type="SUPFAM" id="SSF56024">
    <property type="entry name" value="Phospholipase D/nuclease"/>
    <property type="match status" value="2"/>
</dbReference>
<dbReference type="Pfam" id="PF13091">
    <property type="entry name" value="PLDc_2"/>
    <property type="match status" value="2"/>
</dbReference>
<dbReference type="SMART" id="SM00155">
    <property type="entry name" value="PLDc"/>
    <property type="match status" value="2"/>
</dbReference>
<keyword evidence="16" id="KW-1185">Reference proteome</keyword>
<keyword evidence="11" id="KW-1208">Phospholipid metabolism</keyword>
<keyword evidence="9 13" id="KW-0472">Membrane</keyword>
<evidence type="ECO:0000256" key="12">
    <source>
        <dbReference type="NCBIfam" id="TIGR04265"/>
    </source>
</evidence>
<evidence type="ECO:0000256" key="2">
    <source>
        <dbReference type="ARBA" id="ARBA00022475"/>
    </source>
</evidence>
<keyword evidence="10" id="KW-0594">Phospholipid biosynthesis</keyword>
<evidence type="ECO:0000256" key="13">
    <source>
        <dbReference type="SAM" id="Phobius"/>
    </source>
</evidence>
<keyword evidence="7 13" id="KW-1133">Transmembrane helix</keyword>
<name>A0A4U2YTZ0_9ACTN</name>
<proteinExistence type="predicted"/>
<dbReference type="AlphaFoldDB" id="A0A4U2YTZ0"/>
<dbReference type="InterPro" id="IPR022924">
    <property type="entry name" value="Cardiolipin_synthase"/>
</dbReference>
<sequence>MLRPVDYSDASLVAAVAGAVVVAISISMRVAALGIIPGNRRPSTGMAWLLLVLLNPMVGFIGFLFFGSNQVGRKRHRRLEEITARIREGTRDLPPPASVGSFSPAVRSAVTLNRTLGALPLHDDNDVLLLPDYGAAIGTMTQAVREARETVHVEFYIMALDEVTRPFLDALVEATERGVTVRLLFDHLGSRRIPGYRGLLSYLRSSRIHWRPMLPIKPLRGAFRRPDLRNHRKLLVVDGEIGFTGSLNLTEPGYNKPRNHRLGREWVELMVRVEGPIVASLEVVFAGDWWLETDEELQVVGHRPTGRAPESLHQVPCHLVPSGPGYPSENNLRLFTTLIYAAQHRLSITSPYFVPDESLLYAVTTAAQRGVEVELFVSEQSDQFMVGHAQASYYRALLEAGVRIHRYPAPYVLHAKHFTVDEEVAVVGSSNMDQRSFSLNYELSLMMVHPGVVAAVREVEDTYRALSKELTLDEWDRRSVGAKYVDNVMRLTSALQ</sequence>
<dbReference type="GO" id="GO:0032049">
    <property type="term" value="P:cardiolipin biosynthetic process"/>
    <property type="evidence" value="ECO:0007669"/>
    <property type="project" value="UniProtKB-UniRule"/>
</dbReference>
<dbReference type="PROSITE" id="PS50035">
    <property type="entry name" value="PLD"/>
    <property type="match status" value="2"/>
</dbReference>
<protein>
    <recommendedName>
        <fullName evidence="12">Cardiolipin synthase</fullName>
        <ecNumber evidence="12">2.7.8.-</ecNumber>
    </recommendedName>
</protein>
<dbReference type="CDD" id="cd09158">
    <property type="entry name" value="PLDc_EcCLS_like_2"/>
    <property type="match status" value="1"/>
</dbReference>
<dbReference type="Pfam" id="PF13396">
    <property type="entry name" value="PLDc_N"/>
    <property type="match status" value="1"/>
</dbReference>
<comment type="caution">
    <text evidence="15">The sequence shown here is derived from an EMBL/GenBank/DDBJ whole genome shotgun (WGS) entry which is preliminary data.</text>
</comment>
<organism evidence="15 16">
    <name type="scientific">Nocardioides jishulii</name>
    <dbReference type="NCBI Taxonomy" id="2575440"/>
    <lineage>
        <taxon>Bacteria</taxon>
        <taxon>Bacillati</taxon>
        <taxon>Actinomycetota</taxon>
        <taxon>Actinomycetes</taxon>
        <taxon>Propionibacteriales</taxon>
        <taxon>Nocardioidaceae</taxon>
        <taxon>Nocardioides</taxon>
    </lineage>
</organism>
<evidence type="ECO:0000256" key="3">
    <source>
        <dbReference type="ARBA" id="ARBA00022516"/>
    </source>
</evidence>
<comment type="subcellular location">
    <subcellularLocation>
        <location evidence="1">Cell membrane</location>
        <topology evidence="1">Multi-pass membrane protein</topology>
    </subcellularLocation>
</comment>
<keyword evidence="5 13" id="KW-0812">Transmembrane</keyword>
<keyword evidence="2" id="KW-1003">Cell membrane</keyword>
<evidence type="ECO:0000256" key="4">
    <source>
        <dbReference type="ARBA" id="ARBA00022679"/>
    </source>
</evidence>
<evidence type="ECO:0000256" key="10">
    <source>
        <dbReference type="ARBA" id="ARBA00023209"/>
    </source>
</evidence>
<evidence type="ECO:0000256" key="1">
    <source>
        <dbReference type="ARBA" id="ARBA00004651"/>
    </source>
</evidence>
<dbReference type="InterPro" id="IPR001736">
    <property type="entry name" value="PLipase_D/transphosphatidylase"/>
</dbReference>
<feature type="domain" description="PLD phosphodiesterase" evidence="14">
    <location>
        <begin position="226"/>
        <end position="253"/>
    </location>
</feature>
<accession>A0A4U2YTZ0</accession>
<keyword evidence="8" id="KW-0443">Lipid metabolism</keyword>
<dbReference type="GO" id="GO:0005886">
    <property type="term" value="C:plasma membrane"/>
    <property type="evidence" value="ECO:0007669"/>
    <property type="project" value="UniProtKB-SubCell"/>
</dbReference>
<dbReference type="GO" id="GO:0008808">
    <property type="term" value="F:cardiolipin synthase activity"/>
    <property type="evidence" value="ECO:0007669"/>
    <property type="project" value="UniProtKB-UniRule"/>
</dbReference>
<evidence type="ECO:0000256" key="5">
    <source>
        <dbReference type="ARBA" id="ARBA00022692"/>
    </source>
</evidence>
<evidence type="ECO:0000256" key="6">
    <source>
        <dbReference type="ARBA" id="ARBA00022737"/>
    </source>
</evidence>
<keyword evidence="3" id="KW-0444">Lipid biosynthesis</keyword>
<feature type="domain" description="PLD phosphodiesterase" evidence="14">
    <location>
        <begin position="409"/>
        <end position="436"/>
    </location>
</feature>
<dbReference type="PANTHER" id="PTHR21248">
    <property type="entry name" value="CARDIOLIPIN SYNTHASE"/>
    <property type="match status" value="1"/>
</dbReference>
<dbReference type="EMBL" id="SZPY01000001">
    <property type="protein sequence ID" value="TKI64365.1"/>
    <property type="molecule type" value="Genomic_DNA"/>
</dbReference>
<reference evidence="15 16" key="1">
    <citation type="submission" date="2019-04" db="EMBL/GenBank/DDBJ databases">
        <authorList>
            <person name="Dong K."/>
        </authorList>
    </citation>
    <scope>NUCLEOTIDE SEQUENCE [LARGE SCALE GENOMIC DNA]</scope>
    <source>
        <strain evidence="16">dk3543</strain>
    </source>
</reference>
<keyword evidence="4" id="KW-0808">Transferase</keyword>
<dbReference type="Proteomes" id="UP000307808">
    <property type="component" value="Unassembled WGS sequence"/>
</dbReference>
<dbReference type="InterPro" id="IPR027379">
    <property type="entry name" value="CLS_N"/>
</dbReference>
<evidence type="ECO:0000313" key="16">
    <source>
        <dbReference type="Proteomes" id="UP000307808"/>
    </source>
</evidence>
<evidence type="ECO:0000256" key="9">
    <source>
        <dbReference type="ARBA" id="ARBA00023136"/>
    </source>
</evidence>
<dbReference type="OrthoDB" id="9762009at2"/>
<dbReference type="NCBIfam" id="TIGR04265">
    <property type="entry name" value="bac_cardiolipin"/>
    <property type="match status" value="1"/>
</dbReference>
<evidence type="ECO:0000256" key="7">
    <source>
        <dbReference type="ARBA" id="ARBA00022989"/>
    </source>
</evidence>
<evidence type="ECO:0000313" key="15">
    <source>
        <dbReference type="EMBL" id="TKI64365.1"/>
    </source>
</evidence>
<dbReference type="EC" id="2.7.8.-" evidence="12"/>